<dbReference type="EMBL" id="CAWUON010000071">
    <property type="protein sequence ID" value="CAK7271323.1"/>
    <property type="molecule type" value="Genomic_DNA"/>
</dbReference>
<evidence type="ECO:0000313" key="3">
    <source>
        <dbReference type="Proteomes" id="UP001642502"/>
    </source>
</evidence>
<comment type="caution">
    <text evidence="2">The sequence shown here is derived from an EMBL/GenBank/DDBJ whole genome shotgun (WGS) entry which is preliminary data.</text>
</comment>
<accession>A0ABP0DSM9</accession>
<name>A0ABP0DSM9_9PEZI</name>
<sequence length="206" mass="23532">MRRRRSPDIEDQVSNETDTSTADNMPQNSSKPDFHYVCNLLDQIFTQKAEEFKSIREYSEVFEDRRYEIKHMSLGWEIPEGLAQIVYLNNLGPEYGQYVSSIYREFTIGGIGHGRAISLYYLISCTIDEAERLAAAAKRLAARADAIVNTSTVAYLARANRSRKRRPSRIPSNYRGPHRKVCSIHGWVDGPSNHDNTSCLRQQATK</sequence>
<organism evidence="2 3">
    <name type="scientific">Sporothrix epigloea</name>
    <dbReference type="NCBI Taxonomy" id="1892477"/>
    <lineage>
        <taxon>Eukaryota</taxon>
        <taxon>Fungi</taxon>
        <taxon>Dikarya</taxon>
        <taxon>Ascomycota</taxon>
        <taxon>Pezizomycotina</taxon>
        <taxon>Sordariomycetes</taxon>
        <taxon>Sordariomycetidae</taxon>
        <taxon>Ophiostomatales</taxon>
        <taxon>Ophiostomataceae</taxon>
        <taxon>Sporothrix</taxon>
    </lineage>
</organism>
<evidence type="ECO:0000256" key="1">
    <source>
        <dbReference type="SAM" id="MobiDB-lite"/>
    </source>
</evidence>
<dbReference type="Proteomes" id="UP001642502">
    <property type="component" value="Unassembled WGS sequence"/>
</dbReference>
<evidence type="ECO:0000313" key="2">
    <source>
        <dbReference type="EMBL" id="CAK7271323.1"/>
    </source>
</evidence>
<feature type="compositionally biased region" description="Polar residues" evidence="1">
    <location>
        <begin position="12"/>
        <end position="29"/>
    </location>
</feature>
<feature type="region of interest" description="Disordered" evidence="1">
    <location>
        <begin position="1"/>
        <end position="29"/>
    </location>
</feature>
<protein>
    <submittedName>
        <fullName evidence="2">Uncharacterized protein</fullName>
    </submittedName>
</protein>
<gene>
    <name evidence="2" type="ORF">SEPCBS119000_004541</name>
</gene>
<reference evidence="2 3" key="1">
    <citation type="submission" date="2024-01" db="EMBL/GenBank/DDBJ databases">
        <authorList>
            <person name="Allen C."/>
            <person name="Tagirdzhanova G."/>
        </authorList>
    </citation>
    <scope>NUCLEOTIDE SEQUENCE [LARGE SCALE GENOMIC DNA]</scope>
    <source>
        <strain evidence="2 3">CBS 119000</strain>
    </source>
</reference>
<proteinExistence type="predicted"/>
<keyword evidence="3" id="KW-1185">Reference proteome</keyword>